<comment type="caution">
    <text evidence="1">The sequence shown here is derived from an EMBL/GenBank/DDBJ whole genome shotgun (WGS) entry which is preliminary data.</text>
</comment>
<proteinExistence type="predicted"/>
<evidence type="ECO:0000313" key="2">
    <source>
        <dbReference type="Proteomes" id="UP001251528"/>
    </source>
</evidence>
<accession>A0AAJ0CL73</accession>
<dbReference type="EMBL" id="JASWJB010000193">
    <property type="protein sequence ID" value="KAK2593838.1"/>
    <property type="molecule type" value="Genomic_DNA"/>
</dbReference>
<dbReference type="Proteomes" id="UP001251528">
    <property type="component" value="Unassembled WGS sequence"/>
</dbReference>
<sequence>MTIMVLAMARRERDDETMITALCDEFPDEEIKALCTTESSVECRMLPEVKQYRDIIRDMDSRMKGSSSAAMYKAFEALGL</sequence>
<protein>
    <submittedName>
        <fullName evidence="1">Uncharacterized protein</fullName>
    </submittedName>
</protein>
<name>A0AAJ0CL73_9HYPO</name>
<organism evidence="1 2">
    <name type="scientific">Conoideocrella luteorostrata</name>
    <dbReference type="NCBI Taxonomy" id="1105319"/>
    <lineage>
        <taxon>Eukaryota</taxon>
        <taxon>Fungi</taxon>
        <taxon>Dikarya</taxon>
        <taxon>Ascomycota</taxon>
        <taxon>Pezizomycotina</taxon>
        <taxon>Sordariomycetes</taxon>
        <taxon>Hypocreomycetidae</taxon>
        <taxon>Hypocreales</taxon>
        <taxon>Clavicipitaceae</taxon>
        <taxon>Conoideocrella</taxon>
    </lineage>
</organism>
<dbReference type="AlphaFoldDB" id="A0AAJ0CL73"/>
<keyword evidence="2" id="KW-1185">Reference proteome</keyword>
<reference evidence="1" key="1">
    <citation type="submission" date="2023-06" db="EMBL/GenBank/DDBJ databases">
        <title>Conoideocrella luteorostrata (Hypocreales: Clavicipitaceae), a potential biocontrol fungus for elongate hemlock scale in United States Christmas tree production areas.</title>
        <authorList>
            <person name="Barrett H."/>
            <person name="Lovett B."/>
            <person name="Macias A.M."/>
            <person name="Stajich J.E."/>
            <person name="Kasson M.T."/>
        </authorList>
    </citation>
    <scope>NUCLEOTIDE SEQUENCE</scope>
    <source>
        <strain evidence="1">ARSEF 14590</strain>
    </source>
</reference>
<gene>
    <name evidence="1" type="ORF">QQS21_008453</name>
</gene>
<evidence type="ECO:0000313" key="1">
    <source>
        <dbReference type="EMBL" id="KAK2593838.1"/>
    </source>
</evidence>